<dbReference type="GO" id="GO:0035312">
    <property type="term" value="F:5'-3' DNA exonuclease activity"/>
    <property type="evidence" value="ECO:0007669"/>
    <property type="project" value="TreeGrafter"/>
</dbReference>
<dbReference type="Proteomes" id="UP000539350">
    <property type="component" value="Unassembled WGS sequence"/>
</dbReference>
<name>A0A7W2TVS5_9GAMM</name>
<dbReference type="PANTHER" id="PTHR42924:SF3">
    <property type="entry name" value="POLYMERASE_HISTIDINOL PHOSPHATASE N-TERMINAL DOMAIN-CONTAINING PROTEIN"/>
    <property type="match status" value="1"/>
</dbReference>
<dbReference type="EMBL" id="JACFXU010000014">
    <property type="protein sequence ID" value="MBA6412875.1"/>
    <property type="molecule type" value="Genomic_DNA"/>
</dbReference>
<dbReference type="Gene3D" id="1.10.150.650">
    <property type="match status" value="1"/>
</dbReference>
<dbReference type="GO" id="GO:0004534">
    <property type="term" value="F:5'-3' RNA exonuclease activity"/>
    <property type="evidence" value="ECO:0007669"/>
    <property type="project" value="TreeGrafter"/>
</dbReference>
<dbReference type="SUPFAM" id="SSF89550">
    <property type="entry name" value="PHP domain-like"/>
    <property type="match status" value="1"/>
</dbReference>
<sequence>MDFHTHSTASDGELTPLALLERACERNIECFAITDHDTVAGYLSVREASQAMALTLISGVEFSCQWSGVTVHIVGLNMDVEHPAMRQGLDRLMQARLDRGAKIASRLHKLGFPAALEGAVAEAGSSQLGRPHFASWMLQQAHVATISEAFDKYLGQGKPGDVKAFWPELAEVTAWIVAAGGTAVIAHPLKYKLTRSKLRRLVADFKMAGGSAVELINGRQTADQTAVLRRLAQECDLAISAGSDFHRDTVYGADLGVELRVPEGLKSVWQDFADSSGRRVSSQR</sequence>
<dbReference type="InterPro" id="IPR052018">
    <property type="entry name" value="PHP_domain"/>
</dbReference>
<feature type="domain" description="Polymerase/histidinol phosphatase N-terminal" evidence="1">
    <location>
        <begin position="1"/>
        <end position="66"/>
    </location>
</feature>
<dbReference type="CDD" id="cd07438">
    <property type="entry name" value="PHP_HisPPase_AMP"/>
    <property type="match status" value="1"/>
</dbReference>
<dbReference type="InterPro" id="IPR004013">
    <property type="entry name" value="PHP_dom"/>
</dbReference>
<evidence type="ECO:0000259" key="1">
    <source>
        <dbReference type="SMART" id="SM00481"/>
    </source>
</evidence>
<dbReference type="Gene3D" id="3.20.20.140">
    <property type="entry name" value="Metal-dependent hydrolases"/>
    <property type="match status" value="1"/>
</dbReference>
<keyword evidence="3" id="KW-1185">Reference proteome</keyword>
<accession>A0A7W2TVS5</accession>
<protein>
    <submittedName>
        <fullName evidence="2">PHP domain-containing protein</fullName>
    </submittedName>
</protein>
<dbReference type="AlphaFoldDB" id="A0A7W2TVS5"/>
<dbReference type="Pfam" id="PF02811">
    <property type="entry name" value="PHP"/>
    <property type="match status" value="1"/>
</dbReference>
<proteinExistence type="predicted"/>
<evidence type="ECO:0000313" key="3">
    <source>
        <dbReference type="Proteomes" id="UP000539350"/>
    </source>
</evidence>
<dbReference type="InterPro" id="IPR016195">
    <property type="entry name" value="Pol/histidinol_Pase-like"/>
</dbReference>
<comment type="caution">
    <text evidence="2">The sequence shown here is derived from an EMBL/GenBank/DDBJ whole genome shotgun (WGS) entry which is preliminary data.</text>
</comment>
<dbReference type="PANTHER" id="PTHR42924">
    <property type="entry name" value="EXONUCLEASE"/>
    <property type="match status" value="1"/>
</dbReference>
<dbReference type="SMART" id="SM00481">
    <property type="entry name" value="POLIIIAc"/>
    <property type="match status" value="1"/>
</dbReference>
<reference evidence="2 3" key="1">
    <citation type="submission" date="2020-07" db="EMBL/GenBank/DDBJ databases">
        <title>Halieaceae bacterium, F7430, whole genome shotgun sequencing project.</title>
        <authorList>
            <person name="Jiang S."/>
            <person name="Liu Z.W."/>
            <person name="Du Z.J."/>
        </authorList>
    </citation>
    <scope>NUCLEOTIDE SEQUENCE [LARGE SCALE GENOMIC DNA]</scope>
    <source>
        <strain evidence="2 3">F7430</strain>
    </source>
</reference>
<dbReference type="InterPro" id="IPR003141">
    <property type="entry name" value="Pol/His_phosphatase_N"/>
</dbReference>
<organism evidence="2 3">
    <name type="scientific">Sediminihaliea albiluteola</name>
    <dbReference type="NCBI Taxonomy" id="2758564"/>
    <lineage>
        <taxon>Bacteria</taxon>
        <taxon>Pseudomonadati</taxon>
        <taxon>Pseudomonadota</taxon>
        <taxon>Gammaproteobacteria</taxon>
        <taxon>Cellvibrionales</taxon>
        <taxon>Halieaceae</taxon>
        <taxon>Sediminihaliea</taxon>
    </lineage>
</organism>
<gene>
    <name evidence="2" type="ORF">H2508_07105</name>
</gene>
<evidence type="ECO:0000313" key="2">
    <source>
        <dbReference type="EMBL" id="MBA6412875.1"/>
    </source>
</evidence>